<dbReference type="EMBL" id="ADMH02002096">
    <property type="protein sequence ID" value="ETN59249.1"/>
    <property type="molecule type" value="Genomic_DNA"/>
</dbReference>
<dbReference type="Pfam" id="PF00147">
    <property type="entry name" value="Fibrinogen_C"/>
    <property type="match status" value="1"/>
</dbReference>
<dbReference type="InterPro" id="IPR014716">
    <property type="entry name" value="Fibrinogen_a/b/g_C_1"/>
</dbReference>
<dbReference type="SUPFAM" id="SSF56496">
    <property type="entry name" value="Fibrinogen C-terminal domain-like"/>
    <property type="match status" value="1"/>
</dbReference>
<dbReference type="EnsemblMetazoa" id="ADAC009172-RA">
    <property type="protein sequence ID" value="ADAC009172-PA"/>
    <property type="gene ID" value="ADAC009172"/>
</dbReference>
<sequence>MTVYCEQTYEGGGWTVIQRRMDGSVNFMRDWQDYKRGFGTLRGEFWLGLDQIHRLTNVARHELLVQLEDFDGGRATARYDHFRIGAESVKYALLELGQCVSCSAGNSLDIHLNESFSTYDNDNSKAHFNCAAKFGGAWWFYKCHKSNLNGEYLRGKLPDTEDSKGIMWNTFRGSKYSLKSSKMMIRPVRRN</sequence>
<dbReference type="InterPro" id="IPR050373">
    <property type="entry name" value="Fibrinogen_C-term_domain"/>
</dbReference>
<evidence type="ECO:0000256" key="1">
    <source>
        <dbReference type="ARBA" id="ARBA00023157"/>
    </source>
</evidence>
<evidence type="ECO:0000313" key="4">
    <source>
        <dbReference type="EnsemblMetazoa" id="ADAC009172-PA"/>
    </source>
</evidence>
<reference evidence="3" key="2">
    <citation type="submission" date="2010-05" db="EMBL/GenBank/DDBJ databases">
        <authorList>
            <person name="Almeida L.G."/>
            <person name="Nicolas M.F."/>
            <person name="Souza R.C."/>
            <person name="Vasconcelos A.T.R."/>
        </authorList>
    </citation>
    <scope>NUCLEOTIDE SEQUENCE</scope>
</reference>
<dbReference type="eggNOG" id="KOG2579">
    <property type="taxonomic scope" value="Eukaryota"/>
</dbReference>
<dbReference type="GO" id="GO:0005615">
    <property type="term" value="C:extracellular space"/>
    <property type="evidence" value="ECO:0007669"/>
    <property type="project" value="TreeGrafter"/>
</dbReference>
<dbReference type="SMART" id="SM00186">
    <property type="entry name" value="FBG"/>
    <property type="match status" value="1"/>
</dbReference>
<dbReference type="AlphaFoldDB" id="W5J8X1"/>
<proteinExistence type="predicted"/>
<evidence type="ECO:0000259" key="2">
    <source>
        <dbReference type="PROSITE" id="PS51406"/>
    </source>
</evidence>
<dbReference type="InterPro" id="IPR020837">
    <property type="entry name" value="Fibrinogen_CS"/>
</dbReference>
<dbReference type="HOGENOM" id="CLU_038628_6_2_1"/>
<dbReference type="VEuPathDB" id="VectorBase:ADAC009172"/>
<protein>
    <submittedName>
        <fullName evidence="3">Techylectin-5B</fullName>
    </submittedName>
</protein>
<reference evidence="3" key="3">
    <citation type="journal article" date="2013" name="Nucleic Acids Res.">
        <title>The genome of Anopheles darlingi, the main neotropical malaria vector.</title>
        <authorList>
            <person name="Marinotti O."/>
            <person name="Cerqueira G.C."/>
            <person name="de Almeida L.G."/>
            <person name="Ferro M.I."/>
            <person name="Loreto E.L."/>
            <person name="Zaha A."/>
            <person name="Teixeira S.M."/>
            <person name="Wespiser A.R."/>
            <person name="Almeida E Silva A."/>
            <person name="Schlindwein A.D."/>
            <person name="Pacheco A.C."/>
            <person name="Silva A.L."/>
            <person name="Graveley B.R."/>
            <person name="Walenz B.P."/>
            <person name="Lima Bde A."/>
            <person name="Ribeiro C.A."/>
            <person name="Nunes-Silva C.G."/>
            <person name="de Carvalho C.R."/>
            <person name="Soares C.M."/>
            <person name="de Menezes C.B."/>
            <person name="Matiolli C."/>
            <person name="Caffrey D."/>
            <person name="Araujo D.A."/>
            <person name="de Oliveira D.M."/>
            <person name="Golenbock D."/>
            <person name="Grisard E.C."/>
            <person name="Fantinatti-Garboggini F."/>
            <person name="de Carvalho F.M."/>
            <person name="Barcellos F.G."/>
            <person name="Prosdocimi F."/>
            <person name="May G."/>
            <person name="Azevedo Junior G.M."/>
            <person name="Guimaraes G.M."/>
            <person name="Goldman G.H."/>
            <person name="Padilha I.Q."/>
            <person name="Batista Jda S."/>
            <person name="Ferro J.A."/>
            <person name="Ribeiro J.M."/>
            <person name="Fietto J.L."/>
            <person name="Dabbas K.M."/>
            <person name="Cerdeira L."/>
            <person name="Agnez-Lima L.F."/>
            <person name="Brocchi M."/>
            <person name="de Carvalho M.O."/>
            <person name="Teixeira Mde M."/>
            <person name="Diniz Maia Mde M."/>
            <person name="Goldman M.H."/>
            <person name="Cruz Schneider M.P."/>
            <person name="Felipe M.S."/>
            <person name="Hungria M."/>
            <person name="Nicolas M.F."/>
            <person name="Pereira M."/>
            <person name="Montes M.A."/>
            <person name="Cantao M.E."/>
            <person name="Vincentz M."/>
            <person name="Rafael M.S."/>
            <person name="Silverman N."/>
            <person name="Stoco P.H."/>
            <person name="Souza R.C."/>
            <person name="Vicentini R."/>
            <person name="Gazzinelli R.T."/>
            <person name="Neves Rde O."/>
            <person name="Silva R."/>
            <person name="Astolfi-Filho S."/>
            <person name="Maciel T.E."/>
            <person name="Urmenyi T.P."/>
            <person name="Tadei W.P."/>
            <person name="Camargo E.P."/>
            <person name="de Vasconcelos A.T."/>
        </authorList>
    </citation>
    <scope>NUCLEOTIDE SEQUENCE</scope>
</reference>
<dbReference type="InterPro" id="IPR002181">
    <property type="entry name" value="Fibrinogen_a/b/g_C_dom"/>
</dbReference>
<dbReference type="PROSITE" id="PS51406">
    <property type="entry name" value="FIBRINOGEN_C_2"/>
    <property type="match status" value="1"/>
</dbReference>
<dbReference type="PROSITE" id="PS00514">
    <property type="entry name" value="FIBRINOGEN_C_1"/>
    <property type="match status" value="1"/>
</dbReference>
<reference evidence="3 5" key="1">
    <citation type="journal article" date="2010" name="BMC Genomics">
        <title>Combination of measures distinguishes pre-miRNAs from other stem-loops in the genome of the newly sequenced Anopheles darlingi.</title>
        <authorList>
            <person name="Mendes N.D."/>
            <person name="Freitas A.T."/>
            <person name="Vasconcelos A.T."/>
            <person name="Sagot M.F."/>
        </authorList>
    </citation>
    <scope>NUCLEOTIDE SEQUENCE</scope>
</reference>
<gene>
    <name evidence="3" type="ORF">AND_009172</name>
</gene>
<dbReference type="CDD" id="cd00087">
    <property type="entry name" value="FReD"/>
    <property type="match status" value="1"/>
</dbReference>
<dbReference type="VEuPathDB" id="VectorBase:ADAR2_006444"/>
<dbReference type="PANTHER" id="PTHR19143">
    <property type="entry name" value="FIBRINOGEN/TENASCIN/ANGIOPOEITIN"/>
    <property type="match status" value="1"/>
</dbReference>
<dbReference type="Gene3D" id="3.90.215.10">
    <property type="entry name" value="Gamma Fibrinogen, chain A, domain 1"/>
    <property type="match status" value="1"/>
</dbReference>
<dbReference type="Proteomes" id="UP000000673">
    <property type="component" value="Unassembled WGS sequence"/>
</dbReference>
<evidence type="ECO:0000313" key="3">
    <source>
        <dbReference type="EMBL" id="ETN59249.1"/>
    </source>
</evidence>
<evidence type="ECO:0000313" key="5">
    <source>
        <dbReference type="Proteomes" id="UP000000673"/>
    </source>
</evidence>
<reference evidence="4" key="4">
    <citation type="submission" date="2015-06" db="UniProtKB">
        <authorList>
            <consortium name="EnsemblMetazoa"/>
        </authorList>
    </citation>
    <scope>IDENTIFICATION</scope>
</reference>
<name>W5J8X1_ANODA</name>
<accession>W5J8X1</accession>
<dbReference type="OMA" id="NVARHEL"/>
<dbReference type="STRING" id="43151.W5J8X1"/>
<keyword evidence="1" id="KW-1015">Disulfide bond</keyword>
<feature type="domain" description="Fibrinogen C-terminal" evidence="2">
    <location>
        <begin position="1"/>
        <end position="189"/>
    </location>
</feature>
<dbReference type="InterPro" id="IPR036056">
    <property type="entry name" value="Fibrinogen-like_C"/>
</dbReference>
<organism evidence="3">
    <name type="scientific">Anopheles darlingi</name>
    <name type="common">Mosquito</name>
    <dbReference type="NCBI Taxonomy" id="43151"/>
    <lineage>
        <taxon>Eukaryota</taxon>
        <taxon>Metazoa</taxon>
        <taxon>Ecdysozoa</taxon>
        <taxon>Arthropoda</taxon>
        <taxon>Hexapoda</taxon>
        <taxon>Insecta</taxon>
        <taxon>Pterygota</taxon>
        <taxon>Neoptera</taxon>
        <taxon>Endopterygota</taxon>
        <taxon>Diptera</taxon>
        <taxon>Nematocera</taxon>
        <taxon>Culicoidea</taxon>
        <taxon>Culicidae</taxon>
        <taxon>Anophelinae</taxon>
        <taxon>Anopheles</taxon>
    </lineage>
</organism>
<dbReference type="PANTHER" id="PTHR19143:SF327">
    <property type="entry name" value="FI21813P1-RELATED"/>
    <property type="match status" value="1"/>
</dbReference>
<keyword evidence="5" id="KW-1185">Reference proteome</keyword>